<organism evidence="1 2">
    <name type="scientific">Elysia crispata</name>
    <name type="common">lettuce slug</name>
    <dbReference type="NCBI Taxonomy" id="231223"/>
    <lineage>
        <taxon>Eukaryota</taxon>
        <taxon>Metazoa</taxon>
        <taxon>Spiralia</taxon>
        <taxon>Lophotrochozoa</taxon>
        <taxon>Mollusca</taxon>
        <taxon>Gastropoda</taxon>
        <taxon>Heterobranchia</taxon>
        <taxon>Euthyneura</taxon>
        <taxon>Panpulmonata</taxon>
        <taxon>Sacoglossa</taxon>
        <taxon>Placobranchoidea</taxon>
        <taxon>Plakobranchidae</taxon>
        <taxon>Elysia</taxon>
    </lineage>
</organism>
<dbReference type="EMBL" id="JAWDGP010007980">
    <property type="protein sequence ID" value="KAK3698252.1"/>
    <property type="molecule type" value="Genomic_DNA"/>
</dbReference>
<accession>A0AAE0XN23</accession>
<dbReference type="Proteomes" id="UP001283361">
    <property type="component" value="Unassembled WGS sequence"/>
</dbReference>
<name>A0AAE0XN23_9GAST</name>
<comment type="caution">
    <text evidence="1">The sequence shown here is derived from an EMBL/GenBank/DDBJ whole genome shotgun (WGS) entry which is preliminary data.</text>
</comment>
<gene>
    <name evidence="1" type="ORF">RRG08_026350</name>
</gene>
<evidence type="ECO:0000313" key="1">
    <source>
        <dbReference type="EMBL" id="KAK3698252.1"/>
    </source>
</evidence>
<reference evidence="1" key="1">
    <citation type="journal article" date="2023" name="G3 (Bethesda)">
        <title>A reference genome for the long-term kleptoplast-retaining sea slug Elysia crispata morphotype clarki.</title>
        <authorList>
            <person name="Eastman K.E."/>
            <person name="Pendleton A.L."/>
            <person name="Shaikh M.A."/>
            <person name="Suttiyut T."/>
            <person name="Ogas R."/>
            <person name="Tomko P."/>
            <person name="Gavelis G."/>
            <person name="Widhalm J.R."/>
            <person name="Wisecaver J.H."/>
        </authorList>
    </citation>
    <scope>NUCLEOTIDE SEQUENCE</scope>
    <source>
        <strain evidence="1">ECLA1</strain>
    </source>
</reference>
<proteinExistence type="predicted"/>
<evidence type="ECO:0000313" key="2">
    <source>
        <dbReference type="Proteomes" id="UP001283361"/>
    </source>
</evidence>
<dbReference type="AlphaFoldDB" id="A0AAE0XN23"/>
<protein>
    <submittedName>
        <fullName evidence="1">Uncharacterized protein</fullName>
    </submittedName>
</protein>
<sequence length="77" mass="8830">MAWSFPRVQARFPVRSSRDQKGGPEFNICVCVCVQFLAWLVGWLPPGVADLTCPAMCHQWFRWFWFVVGSQVAALIK</sequence>
<keyword evidence="2" id="KW-1185">Reference proteome</keyword>